<protein>
    <submittedName>
        <fullName evidence="3">Uncharacterized protein</fullName>
    </submittedName>
</protein>
<dbReference type="InterPro" id="IPR026960">
    <property type="entry name" value="RVT-Znf"/>
</dbReference>
<feature type="domain" description="RNase H type-1" evidence="1">
    <location>
        <begin position="260"/>
        <end position="369"/>
    </location>
</feature>
<dbReference type="InterPro" id="IPR053151">
    <property type="entry name" value="RNase_H-like"/>
</dbReference>
<dbReference type="AlphaFoldDB" id="A0A8X9A8D7"/>
<proteinExistence type="predicted"/>
<reference evidence="3" key="2">
    <citation type="submission" date="2020-08" db="EMBL/GenBank/DDBJ databases">
        <title>Plant Genome Project.</title>
        <authorList>
            <person name="Zhang R.-G."/>
        </authorList>
    </citation>
    <scope>NUCLEOTIDE SEQUENCE</scope>
    <source>
        <strain evidence="3">Huo1</strain>
        <tissue evidence="3">Leaf</tissue>
    </source>
</reference>
<name>A0A8X9A8D7_SALSN</name>
<dbReference type="InterPro" id="IPR012337">
    <property type="entry name" value="RNaseH-like_sf"/>
</dbReference>
<dbReference type="GO" id="GO:0003676">
    <property type="term" value="F:nucleic acid binding"/>
    <property type="evidence" value="ECO:0007669"/>
    <property type="project" value="InterPro"/>
</dbReference>
<reference evidence="3" key="1">
    <citation type="submission" date="2018-01" db="EMBL/GenBank/DDBJ databases">
        <authorList>
            <person name="Mao J.F."/>
        </authorList>
    </citation>
    <scope>NUCLEOTIDE SEQUENCE</scope>
    <source>
        <strain evidence="3">Huo1</strain>
        <tissue evidence="3">Leaf</tissue>
    </source>
</reference>
<dbReference type="Proteomes" id="UP000298416">
    <property type="component" value="Unassembled WGS sequence"/>
</dbReference>
<comment type="caution">
    <text evidence="3">The sequence shown here is derived from an EMBL/GenBank/DDBJ whole genome shotgun (WGS) entry which is preliminary data.</text>
</comment>
<dbReference type="EMBL" id="PNBA02000003">
    <property type="protein sequence ID" value="KAG6430559.1"/>
    <property type="molecule type" value="Genomic_DNA"/>
</dbReference>
<dbReference type="SUPFAM" id="SSF53098">
    <property type="entry name" value="Ribonuclease H-like"/>
    <property type="match status" value="1"/>
</dbReference>
<evidence type="ECO:0000313" key="3">
    <source>
        <dbReference type="EMBL" id="KAG6430559.1"/>
    </source>
</evidence>
<dbReference type="InterPro" id="IPR002156">
    <property type="entry name" value="RNaseH_domain"/>
</dbReference>
<feature type="domain" description="Reverse transcriptase zinc-binding" evidence="2">
    <location>
        <begin position="67"/>
        <end position="152"/>
    </location>
</feature>
<evidence type="ECO:0000259" key="2">
    <source>
        <dbReference type="Pfam" id="PF13966"/>
    </source>
</evidence>
<evidence type="ECO:0000259" key="1">
    <source>
        <dbReference type="Pfam" id="PF13456"/>
    </source>
</evidence>
<dbReference type="Gene3D" id="3.30.420.10">
    <property type="entry name" value="Ribonuclease H-like superfamily/Ribonuclease H"/>
    <property type="match status" value="1"/>
</dbReference>
<dbReference type="PANTHER" id="PTHR47723:SF19">
    <property type="entry name" value="POLYNUCLEOTIDYL TRANSFERASE, RIBONUCLEASE H-LIKE SUPERFAMILY PROTEIN"/>
    <property type="match status" value="1"/>
</dbReference>
<dbReference type="CDD" id="cd06222">
    <property type="entry name" value="RNase_H_like"/>
    <property type="match status" value="1"/>
</dbReference>
<gene>
    <name evidence="3" type="ORF">SASPL_108629</name>
</gene>
<dbReference type="InterPro" id="IPR036397">
    <property type="entry name" value="RNaseH_sf"/>
</dbReference>
<organism evidence="3">
    <name type="scientific">Salvia splendens</name>
    <name type="common">Scarlet sage</name>
    <dbReference type="NCBI Taxonomy" id="180675"/>
    <lineage>
        <taxon>Eukaryota</taxon>
        <taxon>Viridiplantae</taxon>
        <taxon>Streptophyta</taxon>
        <taxon>Embryophyta</taxon>
        <taxon>Tracheophyta</taxon>
        <taxon>Spermatophyta</taxon>
        <taxon>Magnoliopsida</taxon>
        <taxon>eudicotyledons</taxon>
        <taxon>Gunneridae</taxon>
        <taxon>Pentapetalae</taxon>
        <taxon>asterids</taxon>
        <taxon>lamiids</taxon>
        <taxon>Lamiales</taxon>
        <taxon>Lamiaceae</taxon>
        <taxon>Nepetoideae</taxon>
        <taxon>Mentheae</taxon>
        <taxon>Salviinae</taxon>
        <taxon>Salvia</taxon>
        <taxon>Salvia subgen. Calosphace</taxon>
        <taxon>core Calosphace</taxon>
    </lineage>
</organism>
<dbReference type="PANTHER" id="PTHR47723">
    <property type="entry name" value="OS05G0353850 PROTEIN"/>
    <property type="match status" value="1"/>
</dbReference>
<keyword evidence="4" id="KW-1185">Reference proteome</keyword>
<dbReference type="Pfam" id="PF13456">
    <property type="entry name" value="RVT_3"/>
    <property type="match status" value="1"/>
</dbReference>
<sequence length="411" mass="46009">MCNPGVNLPNHKVKEFWLNGVWNIPLLTEILEPLGVLSGALEEIVKVPIEAGGKDMLRWANTLHGEFTTSSAWELCRSRQPPSPVLKLTWSEHILPSISIFIWRLLSNRILVDAKLQWRKINLASKCRSCRTPDIETREHIFLRQEVAREVWVEAAHGFLISQNGTLQSQIWRFGSASGKDGSVKQINRMLVQSFHVLYCGSSGWKETTPFTGIRTLIRGVCSIESKCTFNNSSQLGNSIKSSGNDAITWKPLTRLLGGDTEAGAGGMIRDKEGNIIQGTMARITTTWALDAELQALVIVLDAAREHGIRIWIGMDNKEVVTLLNAKRFGAAALRHRVTAIRNRIKQVEVWITHIRSQGNRVAEFLARHGSLERECSMFNQGSAPARAKALARMDQLGMPSFCLPEQSYHR</sequence>
<dbReference type="GO" id="GO:0004523">
    <property type="term" value="F:RNA-DNA hybrid ribonuclease activity"/>
    <property type="evidence" value="ECO:0007669"/>
    <property type="project" value="InterPro"/>
</dbReference>
<accession>A0A8X9A8D7</accession>
<dbReference type="InterPro" id="IPR044730">
    <property type="entry name" value="RNase_H-like_dom_plant"/>
</dbReference>
<evidence type="ECO:0000313" key="4">
    <source>
        <dbReference type="Proteomes" id="UP000298416"/>
    </source>
</evidence>
<dbReference type="Pfam" id="PF13966">
    <property type="entry name" value="zf-RVT"/>
    <property type="match status" value="1"/>
</dbReference>